<feature type="transmembrane region" description="Helical" evidence="1">
    <location>
        <begin position="203"/>
        <end position="228"/>
    </location>
</feature>
<sequence length="310" mass="34406">MADNPAARPANIVPEIPTHNPGLIGPYGTSRLYNQSFDNLAYGILQHGIVFGLAFGLRWFQPRKALDLYYLSTLFSLTAIAAAIVFLWDRNPITVLKFNFFLEHEAIEYLIAFKVVLAPRLVARHPGWTLLLCWMALSLVTVAVSLTDHYKHGADIVVWGAFSSDTALAVAGVKLVWTWATYKEVVEPFSRRTREIRKRLLRVDAMAGLAMVAHGVATMPVPIIYTLVIYDNLSPDWYSYAWFAVFVAFLPAIGLCVPAAMVFFGRVQCCCGRPRGAFPDIEWAYHAEALGGSANSSKTTHAVEELPKAL</sequence>
<keyword evidence="1" id="KW-0472">Membrane</keyword>
<evidence type="ECO:0000313" key="3">
    <source>
        <dbReference type="Proteomes" id="UP000774617"/>
    </source>
</evidence>
<organism evidence="2 3">
    <name type="scientific">Macrophomina phaseolina</name>
    <dbReference type="NCBI Taxonomy" id="35725"/>
    <lineage>
        <taxon>Eukaryota</taxon>
        <taxon>Fungi</taxon>
        <taxon>Dikarya</taxon>
        <taxon>Ascomycota</taxon>
        <taxon>Pezizomycotina</taxon>
        <taxon>Dothideomycetes</taxon>
        <taxon>Dothideomycetes incertae sedis</taxon>
        <taxon>Botryosphaeriales</taxon>
        <taxon>Botryosphaeriaceae</taxon>
        <taxon>Macrophomina</taxon>
    </lineage>
</organism>
<comment type="caution">
    <text evidence="2">The sequence shown here is derived from an EMBL/GenBank/DDBJ whole genome shotgun (WGS) entry which is preliminary data.</text>
</comment>
<feature type="transmembrane region" description="Helical" evidence="1">
    <location>
        <begin position="67"/>
        <end position="86"/>
    </location>
</feature>
<feature type="transmembrane region" description="Helical" evidence="1">
    <location>
        <begin position="240"/>
        <end position="265"/>
    </location>
</feature>
<evidence type="ECO:0000313" key="2">
    <source>
        <dbReference type="EMBL" id="KAH7045142.1"/>
    </source>
</evidence>
<keyword evidence="3" id="KW-1185">Reference proteome</keyword>
<gene>
    <name evidence="2" type="ORF">B0J12DRAFT_742079</name>
</gene>
<reference evidence="2 3" key="1">
    <citation type="journal article" date="2021" name="Nat. Commun.">
        <title>Genetic determinants of endophytism in the Arabidopsis root mycobiome.</title>
        <authorList>
            <person name="Mesny F."/>
            <person name="Miyauchi S."/>
            <person name="Thiergart T."/>
            <person name="Pickel B."/>
            <person name="Atanasova L."/>
            <person name="Karlsson M."/>
            <person name="Huettel B."/>
            <person name="Barry K.W."/>
            <person name="Haridas S."/>
            <person name="Chen C."/>
            <person name="Bauer D."/>
            <person name="Andreopoulos W."/>
            <person name="Pangilinan J."/>
            <person name="LaButti K."/>
            <person name="Riley R."/>
            <person name="Lipzen A."/>
            <person name="Clum A."/>
            <person name="Drula E."/>
            <person name="Henrissat B."/>
            <person name="Kohler A."/>
            <person name="Grigoriev I.V."/>
            <person name="Martin F.M."/>
            <person name="Hacquard S."/>
        </authorList>
    </citation>
    <scope>NUCLEOTIDE SEQUENCE [LARGE SCALE GENOMIC DNA]</scope>
    <source>
        <strain evidence="2 3">MPI-SDFR-AT-0080</strain>
    </source>
</reference>
<keyword evidence="1" id="KW-1133">Transmembrane helix</keyword>
<feature type="transmembrane region" description="Helical" evidence="1">
    <location>
        <begin position="40"/>
        <end position="60"/>
    </location>
</feature>
<accession>A0ABQ8G5V1</accession>
<protein>
    <submittedName>
        <fullName evidence="2">Uncharacterized protein</fullName>
    </submittedName>
</protein>
<evidence type="ECO:0000256" key="1">
    <source>
        <dbReference type="SAM" id="Phobius"/>
    </source>
</evidence>
<proteinExistence type="predicted"/>
<name>A0ABQ8G5V1_9PEZI</name>
<keyword evidence="1" id="KW-0812">Transmembrane</keyword>
<dbReference type="Proteomes" id="UP000774617">
    <property type="component" value="Unassembled WGS sequence"/>
</dbReference>
<dbReference type="EMBL" id="JAGTJR010000019">
    <property type="protein sequence ID" value="KAH7045142.1"/>
    <property type="molecule type" value="Genomic_DNA"/>
</dbReference>
<feature type="transmembrane region" description="Helical" evidence="1">
    <location>
        <begin position="130"/>
        <end position="150"/>
    </location>
</feature>